<gene>
    <name evidence="2" type="ORF">BEMITA_LOCUS6821</name>
</gene>
<dbReference type="KEGG" id="btab:109031181"/>
<evidence type="ECO:0000313" key="3">
    <source>
        <dbReference type="Proteomes" id="UP001152759"/>
    </source>
</evidence>
<keyword evidence="3" id="KW-1185">Reference proteome</keyword>
<accession>A0A9P0A9S7</accession>
<proteinExistence type="predicted"/>
<keyword evidence="1" id="KW-0732">Signal</keyword>
<evidence type="ECO:0000313" key="2">
    <source>
        <dbReference type="EMBL" id="CAH0387856.1"/>
    </source>
</evidence>
<protein>
    <submittedName>
        <fullName evidence="2">Uncharacterized protein</fullName>
    </submittedName>
</protein>
<dbReference type="Proteomes" id="UP001152759">
    <property type="component" value="Chromosome 4"/>
</dbReference>
<dbReference type="AlphaFoldDB" id="A0A9P0A9S7"/>
<reference evidence="2" key="1">
    <citation type="submission" date="2021-12" db="EMBL/GenBank/DDBJ databases">
        <authorList>
            <person name="King R."/>
        </authorList>
    </citation>
    <scope>NUCLEOTIDE SEQUENCE</scope>
</reference>
<sequence length="268" mass="31005">MKVVLLLGFVALAAVYIQPSEACEECKSCWNYKHCEITEFPWIVRRWFAVFITRVTLNNFWGKGKSCGMFNKCSNKVCGCVGLDVGRIEGRILQGQWFSLNRKTHVQFMRRYWAVVHENNAEMTFFLAAQATWKVPAIVVKRVFCDECGKVKNVKTYVVPDAEVKVKMVSVEVRAIILVMKIKFRILLLCNGLKGIVSNKPFVLVLTTMPFPSKGETWKEVNNALYHFNIDPHKMKFLRHEFCIYPPFDWCNSWVAPKNNDCNICKMP</sequence>
<evidence type="ECO:0000256" key="1">
    <source>
        <dbReference type="SAM" id="SignalP"/>
    </source>
</evidence>
<feature type="signal peptide" evidence="1">
    <location>
        <begin position="1"/>
        <end position="22"/>
    </location>
</feature>
<dbReference type="EMBL" id="OU963865">
    <property type="protein sequence ID" value="CAH0387856.1"/>
    <property type="molecule type" value="Genomic_DNA"/>
</dbReference>
<organism evidence="2 3">
    <name type="scientific">Bemisia tabaci</name>
    <name type="common">Sweetpotato whitefly</name>
    <name type="synonym">Aleurodes tabaci</name>
    <dbReference type="NCBI Taxonomy" id="7038"/>
    <lineage>
        <taxon>Eukaryota</taxon>
        <taxon>Metazoa</taxon>
        <taxon>Ecdysozoa</taxon>
        <taxon>Arthropoda</taxon>
        <taxon>Hexapoda</taxon>
        <taxon>Insecta</taxon>
        <taxon>Pterygota</taxon>
        <taxon>Neoptera</taxon>
        <taxon>Paraneoptera</taxon>
        <taxon>Hemiptera</taxon>
        <taxon>Sternorrhyncha</taxon>
        <taxon>Aleyrodoidea</taxon>
        <taxon>Aleyrodidae</taxon>
        <taxon>Aleyrodinae</taxon>
        <taxon>Bemisia</taxon>
    </lineage>
</organism>
<name>A0A9P0A9S7_BEMTA</name>
<feature type="chain" id="PRO_5040320411" evidence="1">
    <location>
        <begin position="23"/>
        <end position="268"/>
    </location>
</feature>